<reference evidence="1" key="1">
    <citation type="submission" date="2011-10" db="EMBL/GenBank/DDBJ databases">
        <title>The Genome Sequence of Oxalobacter formigenes HOxBLS.</title>
        <authorList>
            <consortium name="The Broad Institute Genome Sequencing Platform"/>
            <person name="Earl A."/>
            <person name="Ward D."/>
            <person name="Feldgarden M."/>
            <person name="Gevers D."/>
            <person name="Allison M.J."/>
            <person name="Humphrey S."/>
            <person name="Young S.K."/>
            <person name="Zeng Q."/>
            <person name="Gargeya S."/>
            <person name="Fitzgerald M."/>
            <person name="Haas B."/>
            <person name="Abouelleil A."/>
            <person name="Alvarado L."/>
            <person name="Arachchi H.M."/>
            <person name="Berlin A."/>
            <person name="Brown A."/>
            <person name="Chapman S.B."/>
            <person name="Chen Z."/>
            <person name="Dunbar C."/>
            <person name="Freedman E."/>
            <person name="Gearin G."/>
            <person name="Goldberg J."/>
            <person name="Griggs A."/>
            <person name="Gujja S."/>
            <person name="Heiman D."/>
            <person name="Howarth C."/>
            <person name="Larson L."/>
            <person name="Lui A."/>
            <person name="MacDonald P.J.P."/>
            <person name="Montmayeur A."/>
            <person name="Murphy C."/>
            <person name="Neiman D."/>
            <person name="Pearson M."/>
            <person name="Priest M."/>
            <person name="Roberts A."/>
            <person name="Saif S."/>
            <person name="Shea T."/>
            <person name="Shenoy N."/>
            <person name="Sisk P."/>
            <person name="Stolte C."/>
            <person name="Sykes S."/>
            <person name="Wortman J."/>
            <person name="Nusbaum C."/>
            <person name="Birren B."/>
        </authorList>
    </citation>
    <scope>NUCLEOTIDE SEQUENCE [LARGE SCALE GENOMIC DNA]</scope>
    <source>
        <strain evidence="1">HOxBLS</strain>
    </source>
</reference>
<comment type="caution">
    <text evidence="1">The sequence shown here is derived from an EMBL/GenBank/DDBJ whole genome shotgun (WGS) entry which is preliminary data.</text>
</comment>
<dbReference type="InterPro" id="IPR008840">
    <property type="entry name" value="Sipho_Gp157"/>
</dbReference>
<dbReference type="EMBL" id="ACDP02000023">
    <property type="protein sequence ID" value="EEO27473.1"/>
    <property type="molecule type" value="Genomic_DNA"/>
</dbReference>
<name>C3X2N7_9BURK</name>
<evidence type="ECO:0000313" key="1">
    <source>
        <dbReference type="EMBL" id="EEO27473.1"/>
    </source>
</evidence>
<protein>
    <recommendedName>
        <fullName evidence="3">Siphovirus Gp157 family protein</fullName>
    </recommendedName>
</protein>
<dbReference type="Proteomes" id="UP000003973">
    <property type="component" value="Unassembled WGS sequence"/>
</dbReference>
<organism evidence="1 2">
    <name type="scientific">Oxalobacter paraformigenes</name>
    <dbReference type="NCBI Taxonomy" id="556268"/>
    <lineage>
        <taxon>Bacteria</taxon>
        <taxon>Pseudomonadati</taxon>
        <taxon>Pseudomonadota</taxon>
        <taxon>Betaproteobacteria</taxon>
        <taxon>Burkholderiales</taxon>
        <taxon>Oxalobacteraceae</taxon>
        <taxon>Oxalobacter</taxon>
    </lineage>
</organism>
<dbReference type="RefSeq" id="WP_005876507.1">
    <property type="nucleotide sequence ID" value="NZ_CABMNL010000001.1"/>
</dbReference>
<dbReference type="eggNOG" id="ENOG50330BC">
    <property type="taxonomic scope" value="Bacteria"/>
</dbReference>
<gene>
    <name evidence="1" type="ORF">OFAG_00626</name>
</gene>
<evidence type="ECO:0000313" key="2">
    <source>
        <dbReference type="Proteomes" id="UP000003973"/>
    </source>
</evidence>
<evidence type="ECO:0008006" key="3">
    <source>
        <dbReference type="Google" id="ProtNLM"/>
    </source>
</evidence>
<dbReference type="HOGENOM" id="CLU_124446_1_0_4"/>
<accession>C3X2N7</accession>
<dbReference type="AlphaFoldDB" id="C3X2N7"/>
<proteinExistence type="predicted"/>
<dbReference type="Pfam" id="PF05565">
    <property type="entry name" value="Sipho_Gp157"/>
    <property type="match status" value="1"/>
</dbReference>
<keyword evidence="2" id="KW-1185">Reference proteome</keyword>
<sequence>MTSLYQLAAELEALRQKLIENGNDDQTVADTLEGEALDFDNKILACAYARKDLGALLAARKEALREMQEAIERTERQIGRLDGYMMAAMRRVNRPMISGRHFTVQIMGKVPAVIIENRELIPDGFYRLADSKPPSPVIDKKAISEALKRGESIPGAKLDDGKKLVIR</sequence>